<dbReference type="GO" id="GO:0000428">
    <property type="term" value="C:DNA-directed RNA polymerase complex"/>
    <property type="evidence" value="ECO:0007669"/>
    <property type="project" value="UniProtKB-KW"/>
</dbReference>
<dbReference type="AlphaFoldDB" id="A0A5C5XNQ8"/>
<proteinExistence type="predicted"/>
<name>A0A5C5XNQ8_9PLAN</name>
<accession>A0A5C5XNQ8</accession>
<dbReference type="PANTHER" id="PTHR37826:SF3">
    <property type="entry name" value="J DOMAIN-CONTAINING PROTEIN"/>
    <property type="match status" value="1"/>
</dbReference>
<feature type="region of interest" description="Disordered" evidence="1">
    <location>
        <begin position="25"/>
        <end position="48"/>
    </location>
</feature>
<sequence>MGGWGLTEFDPSHLFNGIPGSFGYQSMDEQAGDGQPGDLKVNTDSAEAHHSQADGRIFPCEACGADVVFNIGTQHLKCPYCGHEQKLSIEADAILTEHDFHEMIESLREHHETVGATEGFKEVDCDACGGIVVFEGNLTSTRCPYCDSPIQLDGIHEMETRIKPDGVLPFQVDEKRAKGSIKKWVASLWFAPNDFKKSGVEGKLNGVYIPYWTFDSMTFVAYAGERGEEYRVTVGTGKNRRTVTRVRWYPASGNFQRFFDDVLVLACQKMSPKLIHGLEPWPLNLSLPFTREALAGYLARTYDVELEPGFHQAKPRIESALRSDVNRRIGGDRQRISRMGVDYSAITFKFLLLPIWLLSYRYKGKVYQMMINAATGKVSGERPWSAWKIAGAIVLGAIVVLGSWALIASMQ</sequence>
<organism evidence="3 4">
    <name type="scientific">Rubinisphaera italica</name>
    <dbReference type="NCBI Taxonomy" id="2527969"/>
    <lineage>
        <taxon>Bacteria</taxon>
        <taxon>Pseudomonadati</taxon>
        <taxon>Planctomycetota</taxon>
        <taxon>Planctomycetia</taxon>
        <taxon>Planctomycetales</taxon>
        <taxon>Planctomycetaceae</taxon>
        <taxon>Rubinisphaera</taxon>
    </lineage>
</organism>
<reference evidence="3 4" key="1">
    <citation type="submission" date="2019-02" db="EMBL/GenBank/DDBJ databases">
        <title>Deep-cultivation of Planctomycetes and their phenomic and genomic characterization uncovers novel biology.</title>
        <authorList>
            <person name="Wiegand S."/>
            <person name="Jogler M."/>
            <person name="Boedeker C."/>
            <person name="Pinto D."/>
            <person name="Vollmers J."/>
            <person name="Rivas-Marin E."/>
            <person name="Kohn T."/>
            <person name="Peeters S.H."/>
            <person name="Heuer A."/>
            <person name="Rast P."/>
            <person name="Oberbeckmann S."/>
            <person name="Bunk B."/>
            <person name="Jeske O."/>
            <person name="Meyerdierks A."/>
            <person name="Storesund J.E."/>
            <person name="Kallscheuer N."/>
            <person name="Luecker S."/>
            <person name="Lage O.M."/>
            <person name="Pohl T."/>
            <person name="Merkel B.J."/>
            <person name="Hornburger P."/>
            <person name="Mueller R.-W."/>
            <person name="Bruemmer F."/>
            <person name="Labrenz M."/>
            <person name="Spormann A.M."/>
            <person name="Op Den Camp H."/>
            <person name="Overmann J."/>
            <person name="Amann R."/>
            <person name="Jetten M.S.M."/>
            <person name="Mascher T."/>
            <person name="Medema M.H."/>
            <person name="Devos D.P."/>
            <person name="Kaster A.-K."/>
            <person name="Ovreas L."/>
            <person name="Rohde M."/>
            <person name="Galperin M.Y."/>
            <person name="Jogler C."/>
        </authorList>
    </citation>
    <scope>NUCLEOTIDE SEQUENCE [LARGE SCALE GENOMIC DNA]</scope>
    <source>
        <strain evidence="3 4">Pan54</strain>
    </source>
</reference>
<dbReference type="EMBL" id="SJPG01000001">
    <property type="protein sequence ID" value="TWT64179.1"/>
    <property type="molecule type" value="Genomic_DNA"/>
</dbReference>
<feature type="transmembrane region" description="Helical" evidence="2">
    <location>
        <begin position="343"/>
        <end position="362"/>
    </location>
</feature>
<evidence type="ECO:0000256" key="2">
    <source>
        <dbReference type="SAM" id="Phobius"/>
    </source>
</evidence>
<dbReference type="Gene3D" id="2.20.28.30">
    <property type="entry name" value="RNA polymerase ii, chain L"/>
    <property type="match status" value="1"/>
</dbReference>
<keyword evidence="2" id="KW-0472">Membrane</keyword>
<keyword evidence="3" id="KW-0804">Transcription</keyword>
<gene>
    <name evidence="3" type="ORF">Pan54_49400</name>
</gene>
<evidence type="ECO:0000313" key="3">
    <source>
        <dbReference type="EMBL" id="TWT64179.1"/>
    </source>
</evidence>
<keyword evidence="4" id="KW-1185">Reference proteome</keyword>
<protein>
    <submittedName>
        <fullName evidence="3">DNA-directed RNA polymerase subunit P</fullName>
    </submittedName>
</protein>
<keyword evidence="2" id="KW-1133">Transmembrane helix</keyword>
<keyword evidence="3" id="KW-0240">DNA-directed RNA polymerase</keyword>
<evidence type="ECO:0000313" key="4">
    <source>
        <dbReference type="Proteomes" id="UP000316095"/>
    </source>
</evidence>
<feature type="transmembrane region" description="Helical" evidence="2">
    <location>
        <begin position="386"/>
        <end position="407"/>
    </location>
</feature>
<keyword evidence="2" id="KW-0812">Transmembrane</keyword>
<dbReference type="PANTHER" id="PTHR37826">
    <property type="entry name" value="FLOTILLIN BAND_7_5 DOMAIN PROTEIN"/>
    <property type="match status" value="1"/>
</dbReference>
<evidence type="ECO:0000256" key="1">
    <source>
        <dbReference type="SAM" id="MobiDB-lite"/>
    </source>
</evidence>
<comment type="caution">
    <text evidence="3">The sequence shown here is derived from an EMBL/GenBank/DDBJ whole genome shotgun (WGS) entry which is preliminary data.</text>
</comment>
<dbReference type="Proteomes" id="UP000316095">
    <property type="component" value="Unassembled WGS sequence"/>
</dbReference>